<dbReference type="PANTHER" id="PTHR42071">
    <property type="entry name" value="PROTOGLOBIN DOMAIN-CONTAINING PROTEIN"/>
    <property type="match status" value="1"/>
</dbReference>
<evidence type="ECO:0000313" key="3">
    <source>
        <dbReference type="EMBL" id="KAA8564723.1"/>
    </source>
</evidence>
<dbReference type="VEuPathDB" id="FungiDB:MFRU_013g02340"/>
<evidence type="ECO:0000313" key="4">
    <source>
        <dbReference type="Proteomes" id="UP000322873"/>
    </source>
</evidence>
<dbReference type="EMBL" id="VICG01000015">
    <property type="protein sequence ID" value="KAA8564723.1"/>
    <property type="molecule type" value="Genomic_DNA"/>
</dbReference>
<evidence type="ECO:0000256" key="1">
    <source>
        <dbReference type="SAM" id="MobiDB-lite"/>
    </source>
</evidence>
<dbReference type="Gene3D" id="1.10.490.10">
    <property type="entry name" value="Globins"/>
    <property type="match status" value="1"/>
</dbReference>
<accession>A0A5M9J8T9</accession>
<proteinExistence type="predicted"/>
<gene>
    <name evidence="3" type="ORF">EYC84_011617</name>
</gene>
<dbReference type="PANTHER" id="PTHR42071:SF1">
    <property type="entry name" value="GLOBIN-SENSOR DOMAIN-CONTAINING PROTEIN"/>
    <property type="match status" value="1"/>
</dbReference>
<feature type="domain" description="Globin-sensor" evidence="2">
    <location>
        <begin position="50"/>
        <end position="227"/>
    </location>
</feature>
<dbReference type="Proteomes" id="UP000322873">
    <property type="component" value="Unassembled WGS sequence"/>
</dbReference>
<evidence type="ECO:0000259" key="2">
    <source>
        <dbReference type="Pfam" id="PF11563"/>
    </source>
</evidence>
<organism evidence="3 4">
    <name type="scientific">Monilinia fructicola</name>
    <name type="common">Brown rot fungus</name>
    <name type="synonym">Ciboria fructicola</name>
    <dbReference type="NCBI Taxonomy" id="38448"/>
    <lineage>
        <taxon>Eukaryota</taxon>
        <taxon>Fungi</taxon>
        <taxon>Dikarya</taxon>
        <taxon>Ascomycota</taxon>
        <taxon>Pezizomycotina</taxon>
        <taxon>Leotiomycetes</taxon>
        <taxon>Helotiales</taxon>
        <taxon>Sclerotiniaceae</taxon>
        <taxon>Monilinia</taxon>
    </lineage>
</organism>
<dbReference type="GO" id="GO:0019825">
    <property type="term" value="F:oxygen binding"/>
    <property type="evidence" value="ECO:0007669"/>
    <property type="project" value="InterPro"/>
</dbReference>
<sequence length="298" mass="34848">MRAMVQTTQVFITIVNYSKVTYRYPRRRNIIMASRARLHIDRKELYTDLESRIHYLHSFLDFSSRDIEALTYASKYIKQLIPAVVNIVYRKLLQYDITSRAFTTRSTSYEGPIDELPDEDSPQILHRKMFLRGYLHKLCSDPSQMEFWEYLDKVGMMHVGRGRQHPLHVEYVHIGVCLGFIQDIIFEAVLSHPRLKMDRKIAIVKAIGKVLWIQNDLFAKWYVRDGDEFAGEMEEIVVEREGWLKGKQVIDAEGKSVGEEGEPSGEKSPTDEEKTKERNPYVLSVCWFSGWEGIDFDI</sequence>
<dbReference type="AlphaFoldDB" id="A0A5M9J8T9"/>
<name>A0A5M9J8T9_MONFR</name>
<comment type="caution">
    <text evidence="3">The sequence shown here is derived from an EMBL/GenBank/DDBJ whole genome shotgun (WGS) entry which is preliminary data.</text>
</comment>
<dbReference type="InterPro" id="IPR044398">
    <property type="entry name" value="Globin-sensor_dom"/>
</dbReference>
<dbReference type="Pfam" id="PF11563">
    <property type="entry name" value="Protoglobin"/>
    <property type="match status" value="1"/>
</dbReference>
<reference evidence="3 4" key="1">
    <citation type="submission" date="2019-06" db="EMBL/GenBank/DDBJ databases">
        <title>Genome Sequence of the Brown Rot Fungal Pathogen Monilinia fructicola.</title>
        <authorList>
            <person name="De Miccolis Angelini R.M."/>
            <person name="Landi L."/>
            <person name="Abate D."/>
            <person name="Pollastro S."/>
            <person name="Romanazzi G."/>
            <person name="Faretra F."/>
        </authorList>
    </citation>
    <scope>NUCLEOTIDE SEQUENCE [LARGE SCALE GENOMIC DNA]</scope>
    <source>
        <strain evidence="3 4">Mfrc123</strain>
    </source>
</reference>
<dbReference type="InterPro" id="IPR012292">
    <property type="entry name" value="Globin/Proto"/>
</dbReference>
<protein>
    <recommendedName>
        <fullName evidence="2">Globin-sensor domain-containing protein</fullName>
    </recommendedName>
</protein>
<feature type="region of interest" description="Disordered" evidence="1">
    <location>
        <begin position="254"/>
        <end position="277"/>
    </location>
</feature>
<dbReference type="GO" id="GO:0020037">
    <property type="term" value="F:heme binding"/>
    <property type="evidence" value="ECO:0007669"/>
    <property type="project" value="InterPro"/>
</dbReference>
<keyword evidence="4" id="KW-1185">Reference proteome</keyword>